<evidence type="ECO:0000313" key="4">
    <source>
        <dbReference type="Proteomes" id="UP000199645"/>
    </source>
</evidence>
<feature type="transmembrane region" description="Helical" evidence="2">
    <location>
        <begin position="65"/>
        <end position="85"/>
    </location>
</feature>
<accession>A0A1I2DBC0</accession>
<feature type="region of interest" description="Disordered" evidence="1">
    <location>
        <begin position="280"/>
        <end position="594"/>
    </location>
</feature>
<evidence type="ECO:0000256" key="2">
    <source>
        <dbReference type="SAM" id="Phobius"/>
    </source>
</evidence>
<feature type="compositionally biased region" description="Basic and acidic residues" evidence="1">
    <location>
        <begin position="563"/>
        <end position="576"/>
    </location>
</feature>
<feature type="region of interest" description="Disordered" evidence="1">
    <location>
        <begin position="247"/>
        <end position="266"/>
    </location>
</feature>
<keyword evidence="4" id="KW-1185">Reference proteome</keyword>
<keyword evidence="2" id="KW-0472">Membrane</keyword>
<feature type="transmembrane region" description="Helical" evidence="2">
    <location>
        <begin position="203"/>
        <end position="224"/>
    </location>
</feature>
<reference evidence="3 4" key="1">
    <citation type="submission" date="2016-10" db="EMBL/GenBank/DDBJ databases">
        <authorList>
            <person name="de Groot N.N."/>
        </authorList>
    </citation>
    <scope>NUCLEOTIDE SEQUENCE [LARGE SCALE GENOMIC DNA]</scope>
    <source>
        <strain evidence="3 4">DSM 43019</strain>
    </source>
</reference>
<dbReference type="RefSeq" id="WP_093612108.1">
    <property type="nucleotide sequence ID" value="NZ_BOMT01000003.1"/>
</dbReference>
<dbReference type="STRING" id="35752.SAMN05421541_103502"/>
<dbReference type="EMBL" id="FONV01000003">
    <property type="protein sequence ID" value="SFE77270.1"/>
    <property type="molecule type" value="Genomic_DNA"/>
</dbReference>
<dbReference type="Proteomes" id="UP000199645">
    <property type="component" value="Unassembled WGS sequence"/>
</dbReference>
<feature type="transmembrane region" description="Helical" evidence="2">
    <location>
        <begin position="97"/>
        <end position="119"/>
    </location>
</feature>
<feature type="compositionally biased region" description="Basic and acidic residues" evidence="1">
    <location>
        <begin position="464"/>
        <end position="486"/>
    </location>
</feature>
<name>A0A1I2DBC0_9ACTN</name>
<gene>
    <name evidence="3" type="ORF">SAMN05421541_103502</name>
</gene>
<feature type="compositionally biased region" description="Low complexity" evidence="1">
    <location>
        <begin position="306"/>
        <end position="325"/>
    </location>
</feature>
<dbReference type="OrthoDB" id="4282511at2"/>
<feature type="compositionally biased region" description="Basic and acidic residues" evidence="1">
    <location>
        <begin position="368"/>
        <end position="420"/>
    </location>
</feature>
<keyword evidence="2" id="KW-0812">Transmembrane</keyword>
<organism evidence="3 4">
    <name type="scientific">Actinoplanes philippinensis</name>
    <dbReference type="NCBI Taxonomy" id="35752"/>
    <lineage>
        <taxon>Bacteria</taxon>
        <taxon>Bacillati</taxon>
        <taxon>Actinomycetota</taxon>
        <taxon>Actinomycetes</taxon>
        <taxon>Micromonosporales</taxon>
        <taxon>Micromonosporaceae</taxon>
        <taxon>Actinoplanes</taxon>
    </lineage>
</organism>
<feature type="transmembrane region" description="Helical" evidence="2">
    <location>
        <begin position="144"/>
        <end position="164"/>
    </location>
</feature>
<proteinExistence type="predicted"/>
<evidence type="ECO:0000313" key="3">
    <source>
        <dbReference type="EMBL" id="SFE77270.1"/>
    </source>
</evidence>
<evidence type="ECO:0000256" key="1">
    <source>
        <dbReference type="SAM" id="MobiDB-lite"/>
    </source>
</evidence>
<protein>
    <submittedName>
        <fullName evidence="3">DMSO/TMAO reductase YedYZ, heme-binding membrane subunit</fullName>
    </submittedName>
</protein>
<dbReference type="AlphaFoldDB" id="A0A1I2DBC0"/>
<sequence length="594" mass="65860">MARSKNTKAPAARVAVDVGSTGTRPASKAAVALLILSIVVAVWAVAMMTAPGRVGYIYFFSYLDYYVGVISLVSLSITIMVGLVATDRLVLSVRQRVLLQSVHRTTGVIAVGALVLHVWTKFAKDYIGVIDIVIPFLTQGLNKWYVGLGPIAGWIMILVLWSGIARARFIGRGRPWMWRGIHAISYLIWPIALMHGLSAGRAAATWVTVSYIVCVLGVVVGLAVRLSVSLNRRKDFASPAGVGAVKSQETGALVPTASAPIRRPSRQPAVDLLAPAGAEPATMAPPAWNQPTGGPAAGPSVPAWNQPSAPQAARPVSPAPAARPVSPAPAPVEDDYPPRRRPELEAPAPRQRRAVEDDERYDTSTRMSRRDLEEERYRYEEEPAPRSRGGRSEMYDDGRGRGRRFEDDEPAPRSRRRDDVESTGTRMRRDDLDVTGARMLRDDMESTGARMRRDDMESTGARMRRFEDDEPAPRARRREPEYDERPRGRRRAEDEYEDAPRSRGARYEDEPAPRTRSERYDEPRYEEPPARRSRSEFVDFADGPAYPADDTPTLVDSGSRRSRRDEGGRGGRRGRDDADDGYFSQLRGDSRDAN</sequence>
<keyword evidence="2" id="KW-1133">Transmembrane helix</keyword>
<feature type="compositionally biased region" description="Basic and acidic residues" evidence="1">
    <location>
        <begin position="498"/>
        <end position="537"/>
    </location>
</feature>
<feature type="transmembrane region" description="Helical" evidence="2">
    <location>
        <begin position="29"/>
        <end position="50"/>
    </location>
</feature>
<feature type="transmembrane region" description="Helical" evidence="2">
    <location>
        <begin position="176"/>
        <end position="197"/>
    </location>
</feature>